<organism evidence="3 4">
    <name type="scientific">Elaeophora elaphi</name>
    <dbReference type="NCBI Taxonomy" id="1147741"/>
    <lineage>
        <taxon>Eukaryota</taxon>
        <taxon>Metazoa</taxon>
        <taxon>Ecdysozoa</taxon>
        <taxon>Nematoda</taxon>
        <taxon>Chromadorea</taxon>
        <taxon>Rhabditida</taxon>
        <taxon>Spirurina</taxon>
        <taxon>Spiruromorpha</taxon>
        <taxon>Filarioidea</taxon>
        <taxon>Onchocercidae</taxon>
        <taxon>Elaeophora</taxon>
    </lineage>
</organism>
<evidence type="ECO:0000256" key="2">
    <source>
        <dbReference type="ARBA" id="ARBA00023134"/>
    </source>
</evidence>
<dbReference type="GO" id="GO:0007165">
    <property type="term" value="P:signal transduction"/>
    <property type="evidence" value="ECO:0007669"/>
    <property type="project" value="InterPro"/>
</dbReference>
<keyword evidence="1" id="KW-0547">Nucleotide-binding</keyword>
<dbReference type="PROSITE" id="PS51419">
    <property type="entry name" value="RAB"/>
    <property type="match status" value="1"/>
</dbReference>
<dbReference type="PANTHER" id="PTHR24070">
    <property type="entry name" value="RAS, DI-RAS, AND RHEB FAMILY MEMBERS OF SMALL GTPASE SUPERFAMILY"/>
    <property type="match status" value="1"/>
</dbReference>
<dbReference type="PRINTS" id="PR00449">
    <property type="entry name" value="RASTRNSFRMNG"/>
</dbReference>
<dbReference type="SUPFAM" id="SSF52540">
    <property type="entry name" value="P-loop containing nucleoside triphosphate hydrolases"/>
    <property type="match status" value="1"/>
</dbReference>
<dbReference type="GO" id="GO:0016020">
    <property type="term" value="C:membrane"/>
    <property type="evidence" value="ECO:0007669"/>
    <property type="project" value="InterPro"/>
</dbReference>
<accession>A0A0R3RRD5</accession>
<dbReference type="InterPro" id="IPR005225">
    <property type="entry name" value="Small_GTP-bd"/>
</dbReference>
<keyword evidence="2" id="KW-0342">GTP-binding</keyword>
<evidence type="ECO:0000256" key="1">
    <source>
        <dbReference type="ARBA" id="ARBA00022741"/>
    </source>
</evidence>
<dbReference type="InterPro" id="IPR001806">
    <property type="entry name" value="Small_GTPase"/>
</dbReference>
<sequence>MPSREEQTRVCKICVGGLLQITSSQLGKIKMSTRTQFAPLPEYKIVLLGSGGVGKSALVPHNFIKFHTAQFVKGIFLKRYDSTIEDSYKKEIVVDGASCTVEVLDTAGTTTMRDLYMKNGDGFIVVCSITDSASLINTVEIFQSLLRVRQKYNFPLILVGNKCDDTKNREVSKADGEQYAARFNSTFCETSAKNNIHVIDIFEDIVKQIRTENQLTLHQLEKECRRYGRSMLHIN</sequence>
<dbReference type="STRING" id="1147741.A0A0R3RRD5"/>
<dbReference type="PROSITE" id="PS51421">
    <property type="entry name" value="RAS"/>
    <property type="match status" value="1"/>
</dbReference>
<evidence type="ECO:0000313" key="4">
    <source>
        <dbReference type="WBParaSite" id="EEL_0000429201-mRNA-1"/>
    </source>
</evidence>
<dbReference type="InterPro" id="IPR027417">
    <property type="entry name" value="P-loop_NTPase"/>
</dbReference>
<dbReference type="NCBIfam" id="TIGR00231">
    <property type="entry name" value="small_GTP"/>
    <property type="match status" value="1"/>
</dbReference>
<dbReference type="SMART" id="SM00174">
    <property type="entry name" value="RHO"/>
    <property type="match status" value="1"/>
</dbReference>
<dbReference type="Gene3D" id="3.40.50.300">
    <property type="entry name" value="P-loop containing nucleotide triphosphate hydrolases"/>
    <property type="match status" value="1"/>
</dbReference>
<dbReference type="WBParaSite" id="EEL_0000429201-mRNA-1">
    <property type="protein sequence ID" value="EEL_0000429201-mRNA-1"/>
    <property type="gene ID" value="EEL_0000429201"/>
</dbReference>
<reference evidence="4" key="1">
    <citation type="submission" date="2017-02" db="UniProtKB">
        <authorList>
            <consortium name="WormBaseParasite"/>
        </authorList>
    </citation>
    <scope>IDENTIFICATION</scope>
</reference>
<dbReference type="GO" id="GO:0005525">
    <property type="term" value="F:GTP binding"/>
    <property type="evidence" value="ECO:0007669"/>
    <property type="project" value="UniProtKB-KW"/>
</dbReference>
<dbReference type="CDD" id="cd00876">
    <property type="entry name" value="Ras"/>
    <property type="match status" value="1"/>
</dbReference>
<dbReference type="SMART" id="SM00173">
    <property type="entry name" value="RAS"/>
    <property type="match status" value="1"/>
</dbReference>
<dbReference type="Proteomes" id="UP000050640">
    <property type="component" value="Unplaced"/>
</dbReference>
<dbReference type="GO" id="GO:0003924">
    <property type="term" value="F:GTPase activity"/>
    <property type="evidence" value="ECO:0007669"/>
    <property type="project" value="InterPro"/>
</dbReference>
<evidence type="ECO:0000313" key="3">
    <source>
        <dbReference type="Proteomes" id="UP000050640"/>
    </source>
</evidence>
<name>A0A0R3RRD5_9BILA</name>
<dbReference type="InterPro" id="IPR020849">
    <property type="entry name" value="Small_GTPase_Ras-type"/>
</dbReference>
<dbReference type="Pfam" id="PF00071">
    <property type="entry name" value="Ras"/>
    <property type="match status" value="1"/>
</dbReference>
<dbReference type="AlphaFoldDB" id="A0A0R3RRD5"/>
<dbReference type="SMART" id="SM00175">
    <property type="entry name" value="RAB"/>
    <property type="match status" value="1"/>
</dbReference>
<protein>
    <submittedName>
        <fullName evidence="4">Ras family protein</fullName>
    </submittedName>
</protein>
<keyword evidence="3" id="KW-1185">Reference proteome</keyword>
<proteinExistence type="predicted"/>